<accession>A0AAJ0CNF3</accession>
<feature type="domain" description="AB hydrolase-1" evidence="3">
    <location>
        <begin position="33"/>
        <end position="163"/>
    </location>
</feature>
<dbReference type="InterPro" id="IPR000073">
    <property type="entry name" value="AB_hydrolase_1"/>
</dbReference>
<name>A0AAJ0CNF3_9HYPO</name>
<reference evidence="4" key="1">
    <citation type="submission" date="2023-06" db="EMBL/GenBank/DDBJ databases">
        <title>Conoideocrella luteorostrata (Hypocreales: Clavicipitaceae), a potential biocontrol fungus for elongate hemlock scale in United States Christmas tree production areas.</title>
        <authorList>
            <person name="Barrett H."/>
            <person name="Lovett B."/>
            <person name="Macias A.M."/>
            <person name="Stajich J.E."/>
            <person name="Kasson M.T."/>
        </authorList>
    </citation>
    <scope>NUCLEOTIDE SEQUENCE</scope>
    <source>
        <strain evidence="4">ARSEF 14590</strain>
    </source>
</reference>
<dbReference type="AlphaFoldDB" id="A0AAJ0CNF3"/>
<dbReference type="InterPro" id="IPR000639">
    <property type="entry name" value="Epox_hydrolase-like"/>
</dbReference>
<organism evidence="4 5">
    <name type="scientific">Conoideocrella luteorostrata</name>
    <dbReference type="NCBI Taxonomy" id="1105319"/>
    <lineage>
        <taxon>Eukaryota</taxon>
        <taxon>Fungi</taxon>
        <taxon>Dikarya</taxon>
        <taxon>Ascomycota</taxon>
        <taxon>Pezizomycotina</taxon>
        <taxon>Sordariomycetes</taxon>
        <taxon>Hypocreomycetidae</taxon>
        <taxon>Hypocreales</taxon>
        <taxon>Clavicipitaceae</taxon>
        <taxon>Conoideocrella</taxon>
    </lineage>
</organism>
<keyword evidence="5" id="KW-1185">Reference proteome</keyword>
<sequence>MFDNFAPFSITTQDNPPVLIKGLQSPPSNPPLPPLLLLHGFPQTRHIWHRLAPRLADKYTLVLPDIRGYGESSKPPSVEAFVKSIMAKDMITLMETLGHRTFFVCAHDRGARIAHKMLVDHPDRVKRAILLDICPTLAMYEGTTQAFATAYFHWFFLIQPYPLPETLISAAPRKFAELYMRGHGGGGDDDDQTSIFNSECFETYARMFEDPDTVHAMCNDYRAAATLDLDQQRDDITHGRLIKSPVRVLWGKKGVVEECFEPVKEWKAVAEKDVSVDGYAVDSGHYIPEEAPGDVVSAVLEFLV</sequence>
<evidence type="ECO:0000256" key="1">
    <source>
        <dbReference type="ARBA" id="ARBA00022801"/>
    </source>
</evidence>
<comment type="caution">
    <text evidence="4">The sequence shown here is derived from an EMBL/GenBank/DDBJ whole genome shotgun (WGS) entry which is preliminary data.</text>
</comment>
<dbReference type="PRINTS" id="PR00412">
    <property type="entry name" value="EPOXHYDRLASE"/>
</dbReference>
<dbReference type="GO" id="GO:0016787">
    <property type="term" value="F:hydrolase activity"/>
    <property type="evidence" value="ECO:0007669"/>
    <property type="project" value="UniProtKB-KW"/>
</dbReference>
<evidence type="ECO:0000256" key="2">
    <source>
        <dbReference type="ARBA" id="ARBA00038334"/>
    </source>
</evidence>
<gene>
    <name evidence="4" type="ORF">QQS21_007519</name>
</gene>
<dbReference type="Gene3D" id="3.40.50.1820">
    <property type="entry name" value="alpha/beta hydrolase"/>
    <property type="match status" value="1"/>
</dbReference>
<comment type="similarity">
    <text evidence="2">Belongs to the AB hydrolase superfamily. Epoxide hydrolase family.</text>
</comment>
<dbReference type="EMBL" id="JASWJB010000156">
    <property type="protein sequence ID" value="KAK2594772.1"/>
    <property type="molecule type" value="Genomic_DNA"/>
</dbReference>
<proteinExistence type="inferred from homology"/>
<evidence type="ECO:0000313" key="4">
    <source>
        <dbReference type="EMBL" id="KAK2594772.1"/>
    </source>
</evidence>
<evidence type="ECO:0000313" key="5">
    <source>
        <dbReference type="Proteomes" id="UP001251528"/>
    </source>
</evidence>
<dbReference type="PANTHER" id="PTHR43329">
    <property type="entry name" value="EPOXIDE HYDROLASE"/>
    <property type="match status" value="1"/>
</dbReference>
<evidence type="ECO:0000259" key="3">
    <source>
        <dbReference type="Pfam" id="PF00561"/>
    </source>
</evidence>
<dbReference type="SUPFAM" id="SSF53474">
    <property type="entry name" value="alpha/beta-Hydrolases"/>
    <property type="match status" value="1"/>
</dbReference>
<protein>
    <recommendedName>
        <fullName evidence="3">AB hydrolase-1 domain-containing protein</fullName>
    </recommendedName>
</protein>
<dbReference type="PRINTS" id="PR00111">
    <property type="entry name" value="ABHYDROLASE"/>
</dbReference>
<keyword evidence="1" id="KW-0378">Hydrolase</keyword>
<dbReference type="Proteomes" id="UP001251528">
    <property type="component" value="Unassembled WGS sequence"/>
</dbReference>
<dbReference type="Pfam" id="PF00561">
    <property type="entry name" value="Abhydrolase_1"/>
    <property type="match status" value="1"/>
</dbReference>
<dbReference type="InterPro" id="IPR029058">
    <property type="entry name" value="AB_hydrolase_fold"/>
</dbReference>